<dbReference type="Gene3D" id="3.10.100.10">
    <property type="entry name" value="Mannose-Binding Protein A, subunit A"/>
    <property type="match status" value="1"/>
</dbReference>
<dbReference type="InterPro" id="IPR001304">
    <property type="entry name" value="C-type_lectin-like"/>
</dbReference>
<dbReference type="PROSITE" id="PS50041">
    <property type="entry name" value="C_TYPE_LECTIN_2"/>
    <property type="match status" value="1"/>
</dbReference>
<keyword evidence="3" id="KW-1185">Reference proteome</keyword>
<dbReference type="SMART" id="SM00034">
    <property type="entry name" value="CLECT"/>
    <property type="match status" value="1"/>
</dbReference>
<dbReference type="PANTHER" id="PTHR45710:SF26">
    <property type="entry name" value="RH26557P"/>
    <property type="match status" value="1"/>
</dbReference>
<dbReference type="EMBL" id="JAODUP010002913">
    <property type="protein sequence ID" value="KAK2138505.1"/>
    <property type="molecule type" value="Genomic_DNA"/>
</dbReference>
<comment type="caution">
    <text evidence="2">The sequence shown here is derived from an EMBL/GenBank/DDBJ whole genome shotgun (WGS) entry which is preliminary data.</text>
</comment>
<dbReference type="InterPro" id="IPR050828">
    <property type="entry name" value="C-type_lectin/matrix_domain"/>
</dbReference>
<dbReference type="SUPFAM" id="SSF56436">
    <property type="entry name" value="C-type lectin-like"/>
    <property type="match status" value="2"/>
</dbReference>
<reference evidence="2" key="1">
    <citation type="journal article" date="2023" name="Mol. Biol. Evol.">
        <title>Third-Generation Sequencing Reveals the Adaptive Role of the Epigenome in Three Deep-Sea Polychaetes.</title>
        <authorList>
            <person name="Perez M."/>
            <person name="Aroh O."/>
            <person name="Sun Y."/>
            <person name="Lan Y."/>
            <person name="Juniper S.K."/>
            <person name="Young C.R."/>
            <person name="Angers B."/>
            <person name="Qian P.Y."/>
        </authorList>
    </citation>
    <scope>NUCLEOTIDE SEQUENCE</scope>
    <source>
        <strain evidence="2">P08H-3</strain>
    </source>
</reference>
<gene>
    <name evidence="2" type="ORF">LSH36_2925g00000</name>
</gene>
<evidence type="ECO:0000313" key="2">
    <source>
        <dbReference type="EMBL" id="KAK2138505.1"/>
    </source>
</evidence>
<dbReference type="Pfam" id="PF00059">
    <property type="entry name" value="Lectin_C"/>
    <property type="match status" value="1"/>
</dbReference>
<proteinExistence type="predicted"/>
<accession>A0AAD9ML36</accession>
<feature type="non-terminal residue" evidence="2">
    <location>
        <position position="1"/>
    </location>
</feature>
<evidence type="ECO:0000259" key="1">
    <source>
        <dbReference type="PROSITE" id="PS50041"/>
    </source>
</evidence>
<name>A0AAD9ML36_9ANNE</name>
<dbReference type="PANTHER" id="PTHR45710">
    <property type="entry name" value="C-TYPE LECTIN DOMAIN-CONTAINING PROTEIN 180"/>
    <property type="match status" value="1"/>
</dbReference>
<feature type="domain" description="C-type lectin" evidence="1">
    <location>
        <begin position="26"/>
        <end position="139"/>
    </location>
</feature>
<sequence length="245" mass="28808">SIYIFYIPGCCVLSSNCQHIINTVCDESSCYYLYEVDTSYLTWDQSRDACNNEGLEMARIESSQTQKVIERLLQDLPQSTQRQIWIGGRRSTDDKWRYINGSEFNKQLIIYTQTVFYCSYVKICKIIPPEYHDDNCNEKTTSSRLLCQYDQSKTDSCSSSDSHFGDKCYRRTKYDGREPNIIDWYNGETYCSQSDIQGDIAYSYLDDDTLINDIINFVDDSKVCVQLWLGVRKRIWFWMTGKFIY</sequence>
<dbReference type="InterPro" id="IPR016186">
    <property type="entry name" value="C-type_lectin-like/link_sf"/>
</dbReference>
<dbReference type="InterPro" id="IPR016187">
    <property type="entry name" value="CTDL_fold"/>
</dbReference>
<dbReference type="AlphaFoldDB" id="A0AAD9ML36"/>
<dbReference type="Proteomes" id="UP001208570">
    <property type="component" value="Unassembled WGS sequence"/>
</dbReference>
<organism evidence="2 3">
    <name type="scientific">Paralvinella palmiformis</name>
    <dbReference type="NCBI Taxonomy" id="53620"/>
    <lineage>
        <taxon>Eukaryota</taxon>
        <taxon>Metazoa</taxon>
        <taxon>Spiralia</taxon>
        <taxon>Lophotrochozoa</taxon>
        <taxon>Annelida</taxon>
        <taxon>Polychaeta</taxon>
        <taxon>Sedentaria</taxon>
        <taxon>Canalipalpata</taxon>
        <taxon>Terebellida</taxon>
        <taxon>Terebelliformia</taxon>
        <taxon>Alvinellidae</taxon>
        <taxon>Paralvinella</taxon>
    </lineage>
</organism>
<dbReference type="CDD" id="cd00037">
    <property type="entry name" value="CLECT"/>
    <property type="match status" value="1"/>
</dbReference>
<protein>
    <recommendedName>
        <fullName evidence="1">C-type lectin domain-containing protein</fullName>
    </recommendedName>
</protein>
<evidence type="ECO:0000313" key="3">
    <source>
        <dbReference type="Proteomes" id="UP001208570"/>
    </source>
</evidence>